<evidence type="ECO:0000313" key="1">
    <source>
        <dbReference type="EMBL" id="SHE32596.1"/>
    </source>
</evidence>
<dbReference type="OrthoDB" id="46774at2"/>
<accession>A0A1M4SK71</accession>
<gene>
    <name evidence="1" type="ORF">SAMN02745164_00215</name>
</gene>
<keyword evidence="2" id="KW-1185">Reference proteome</keyword>
<proteinExistence type="predicted"/>
<reference evidence="1" key="1">
    <citation type="submission" date="2016-11" db="EMBL/GenBank/DDBJ databases">
        <authorList>
            <person name="Varghese N."/>
            <person name="Submissions S."/>
        </authorList>
    </citation>
    <scope>NUCLEOTIDE SEQUENCE [LARGE SCALE GENOMIC DNA]</scope>
    <source>
        <strain evidence="1">DSM 16785</strain>
    </source>
</reference>
<protein>
    <submittedName>
        <fullName evidence="1">Uncharacterized protein</fullName>
    </submittedName>
</protein>
<organism evidence="1 2">
    <name type="scientific">Marinitoga hydrogenitolerans (strain DSM 16785 / JCM 12826 / AT1271)</name>
    <dbReference type="NCBI Taxonomy" id="1122195"/>
    <lineage>
        <taxon>Bacteria</taxon>
        <taxon>Thermotogati</taxon>
        <taxon>Thermotogota</taxon>
        <taxon>Thermotogae</taxon>
        <taxon>Petrotogales</taxon>
        <taxon>Petrotogaceae</taxon>
        <taxon>Marinitoga</taxon>
    </lineage>
</organism>
<dbReference type="Proteomes" id="UP000184334">
    <property type="component" value="Unassembled WGS sequence"/>
</dbReference>
<name>A0A1M4SK71_MARH1</name>
<dbReference type="EMBL" id="FQUI01000002">
    <property type="protein sequence ID" value="SHE32596.1"/>
    <property type="molecule type" value="Genomic_DNA"/>
</dbReference>
<dbReference type="AlphaFoldDB" id="A0A1M4SK71"/>
<sequence length="218" mass="26232">MNKILIFFFIFFLFIFSFSEKITFENFDTFYENNKIAWDYDISYEGSILYYLNFKNLEIPQDLVFITEYKSVLISGTKKGYTYKLKVTAKNIDREFLGKSDEATLIIYDNDEEPLRIIGTKIIKNDDEKIIHFILRNVSQKIITSFEMRYWGLDILGNPIRINRRSFLKHEEKNIEILPFEFYDVYITIENKPALRFAKGDIWEITFNDESFWKKIIE</sequence>
<dbReference type="STRING" id="1122195.SAMN02745164_00215"/>
<dbReference type="RefSeq" id="WP_072862535.1">
    <property type="nucleotide sequence ID" value="NZ_FQUI01000002.1"/>
</dbReference>
<evidence type="ECO:0000313" key="2">
    <source>
        <dbReference type="Proteomes" id="UP000184334"/>
    </source>
</evidence>
<comment type="caution">
    <text evidence="1">The sequence shown here is derived from an EMBL/GenBank/DDBJ whole genome shotgun (WGS) entry which is preliminary data.</text>
</comment>